<dbReference type="SUPFAM" id="SSF53756">
    <property type="entry name" value="UDP-Glycosyltransferase/glycogen phosphorylase"/>
    <property type="match status" value="1"/>
</dbReference>
<evidence type="ECO:0000313" key="3">
    <source>
        <dbReference type="Proteomes" id="UP000604825"/>
    </source>
</evidence>
<dbReference type="OrthoDB" id="5835829at2759"/>
<name>A0A811RSG0_9POAL</name>
<dbReference type="AlphaFoldDB" id="A0A811RSG0"/>
<dbReference type="PANTHER" id="PTHR11926:SF744">
    <property type="entry name" value="GLYCOSYLTRANSFERASE"/>
    <property type="match status" value="1"/>
</dbReference>
<reference evidence="2" key="1">
    <citation type="submission" date="2020-10" db="EMBL/GenBank/DDBJ databases">
        <authorList>
            <person name="Han B."/>
            <person name="Lu T."/>
            <person name="Zhao Q."/>
            <person name="Huang X."/>
            <person name="Zhao Y."/>
        </authorList>
    </citation>
    <scope>NUCLEOTIDE SEQUENCE</scope>
</reference>
<dbReference type="PANTHER" id="PTHR11926">
    <property type="entry name" value="GLUCOSYL/GLUCURONOSYL TRANSFERASES"/>
    <property type="match status" value="1"/>
</dbReference>
<accession>A0A811RSG0</accession>
<dbReference type="GO" id="GO:0080043">
    <property type="term" value="F:quercetin 3-O-glucosyltransferase activity"/>
    <property type="evidence" value="ECO:0007669"/>
    <property type="project" value="TreeGrafter"/>
</dbReference>
<dbReference type="EMBL" id="CAJGYO010000016">
    <property type="protein sequence ID" value="CAD6272662.1"/>
    <property type="molecule type" value="Genomic_DNA"/>
</dbReference>
<evidence type="ECO:0000313" key="2">
    <source>
        <dbReference type="EMBL" id="CAD6272662.1"/>
    </source>
</evidence>
<gene>
    <name evidence="2" type="ORF">NCGR_LOCUS55935</name>
</gene>
<dbReference type="Proteomes" id="UP000604825">
    <property type="component" value="Unassembled WGS sequence"/>
</dbReference>
<comment type="caution">
    <text evidence="2">The sequence shown here is derived from an EMBL/GenBank/DDBJ whole genome shotgun (WGS) entry which is preliminary data.</text>
</comment>
<dbReference type="Gene3D" id="3.40.50.2000">
    <property type="entry name" value="Glycogen Phosphorylase B"/>
    <property type="match status" value="1"/>
</dbReference>
<organism evidence="2 3">
    <name type="scientific">Miscanthus lutarioriparius</name>
    <dbReference type="NCBI Taxonomy" id="422564"/>
    <lineage>
        <taxon>Eukaryota</taxon>
        <taxon>Viridiplantae</taxon>
        <taxon>Streptophyta</taxon>
        <taxon>Embryophyta</taxon>
        <taxon>Tracheophyta</taxon>
        <taxon>Spermatophyta</taxon>
        <taxon>Magnoliopsida</taxon>
        <taxon>Liliopsida</taxon>
        <taxon>Poales</taxon>
        <taxon>Poaceae</taxon>
        <taxon>PACMAD clade</taxon>
        <taxon>Panicoideae</taxon>
        <taxon>Andropogonodae</taxon>
        <taxon>Andropogoneae</taxon>
        <taxon>Saccharinae</taxon>
        <taxon>Miscanthus</taxon>
    </lineage>
</organism>
<protein>
    <submittedName>
        <fullName evidence="2">Uncharacterized protein</fullName>
    </submittedName>
</protein>
<keyword evidence="3" id="KW-1185">Reference proteome</keyword>
<dbReference type="GO" id="GO:0080044">
    <property type="term" value="F:quercetin 7-O-glucosyltransferase activity"/>
    <property type="evidence" value="ECO:0007669"/>
    <property type="project" value="TreeGrafter"/>
</dbReference>
<proteinExistence type="inferred from homology"/>
<comment type="similarity">
    <text evidence="1">Belongs to the UDP-glycosyltransferase family.</text>
</comment>
<sequence length="426" mass="46403">MAAKQQQQQHHHHFLIVTYPAQGHVTPARHLARRLASACPGARVTICAPLSAFRKMFQRPAAAAAVTVTGRRSVATAMRRSRKNGGVTLAGRCAPPPPRRQAPVTCAVYTLLLPWVSGVARDHGVAATAVFWIQPATALAAYYHYFRGHRDAVVAAAASGDPYAEVRLQASAAPRPRPAVVPRRHLRRRPVCVRAPGVPRARRRDRTRRRRLLVLEAETPTYVLANTCDAMEPDALASLRLPTWTSSPSGPCCLSCTKRMTPAGAPRLRLLLVTSLNHDKSGYLGWLPAPRLACSMSAASSWSRASSSSRSCRRLSTARYDATAPRGAGTGREERHGLCGAVDAHGLVVVVVVARGALVGGRRWALRQVHAEVAATEARPCRLRQALRAVSLPRYWTKAKPWGRLPPPLRAPAPRHCMTKFSHIII</sequence>
<evidence type="ECO:0000256" key="1">
    <source>
        <dbReference type="ARBA" id="ARBA00009995"/>
    </source>
</evidence>